<reference evidence="1 2" key="1">
    <citation type="submission" date="2020-05" db="EMBL/GenBank/DDBJ databases">
        <title>Identification and distribution of gene clusters putatively required for synthesis of sphingolipid metabolism inhibitors in phylogenetically diverse species of the filamentous fungus Fusarium.</title>
        <authorList>
            <person name="Kim H.-S."/>
            <person name="Busman M."/>
            <person name="Brown D.W."/>
            <person name="Divon H."/>
            <person name="Uhlig S."/>
            <person name="Proctor R.H."/>
        </authorList>
    </citation>
    <scope>NUCLEOTIDE SEQUENCE [LARGE SCALE GENOMIC DNA]</scope>
    <source>
        <strain evidence="1 2">NRRL 20693</strain>
    </source>
</reference>
<dbReference type="PANTHER" id="PTHR33099">
    <property type="entry name" value="FE2OG DIOXYGENASE DOMAIN-CONTAINING PROTEIN"/>
    <property type="match status" value="1"/>
</dbReference>
<sequence length="937" mass="105629">MARINEVIDISDDDDNVVPPIQEHIWKQTLFNALNAIKADRKLVSFNRYQEFVNPGLKFRGHQVVPLPLTDHYVEVIKGLCGDAHDTTRNVWELDHTQFELINPAWSSCRDRIAEHITKGLRIDNALLRLQKMTLQGPGPLTENTGSSGQSNSTIGYLTICLPSRHGGGDIHLSFSGATTHISTAASSMFDLSAFAWFSDTDYQPKELLSGYRLTITYVLYKNVPTPLSGVGAELVAEILRKWPWKYSDSNKILYKLDDEQGTTSLSLKDMKDRDQAVCQVLSKACHGAGLYMLFAEITCQVEDDCGREDLTSSIDELYTLDGQHLTSSKEFDAEEEVLGFDAEDLSEREADSDEDEGASNEYLMEEHTTRRRWHDTAALLIPKVGLLDLVRLGDYKAPWQATQNRCVQQTLHIGVGRVVAMAVQDLEQSPRDPKATKVAANIINTLGGTMDVTQRLYISPIINWSLELEDLSLYKLAFQKAVIPVVGILTGFLARRYIGSEDSIDWKKWLDYVPDKPIGYFRGIYRDLSRVILPISKPVSMSFEAWAQVTMDEKIDSERNWEFGHLDIILDWIRERFQDHEWITNRLLRKVASGRHSQSHGALLVHLLHRIYEFRHESQFARAKEMFQVIIDNSGGELNFPPNTLEPTGAAWSIDVPKHDLVCGPFVRLMTECYLIGAVEGASQIIAETFSNMVKAKPKWLLVRDPFGVIHCLITPIIQFFAEGRSPTIPAVIEVLELLVRKIIRIDLAKQTQRPGSWVFRERGCGFCNDCAELNHFLTSSEMTSWTFAGSTSRRLHVEHAIGMDGSLSVMTIPHSSHPILQVVKFKPQDQVSLQSWSFNHGGLTQVLQPLQGEFMKGVLGEQRYREIILLEGVTPFAQPPTGTAVGFRRSVAEDAVQPDKRRCTEIPVPSPGVEIKTEPIVKAERLDNQELEDVH</sequence>
<dbReference type="AlphaFoldDB" id="A0A8H5TFL6"/>
<accession>A0A8H5TFL6</accession>
<evidence type="ECO:0000313" key="1">
    <source>
        <dbReference type="EMBL" id="KAF5669023.1"/>
    </source>
</evidence>
<name>A0A8H5TFL6_FUSHE</name>
<comment type="caution">
    <text evidence="1">The sequence shown here is derived from an EMBL/GenBank/DDBJ whole genome shotgun (WGS) entry which is preliminary data.</text>
</comment>
<proteinExistence type="predicted"/>
<gene>
    <name evidence="1" type="ORF">FHETE_5115</name>
</gene>
<evidence type="ECO:0000313" key="2">
    <source>
        <dbReference type="Proteomes" id="UP000567885"/>
    </source>
</evidence>
<dbReference type="OrthoDB" id="27483at2759"/>
<dbReference type="PANTHER" id="PTHR33099:SF13">
    <property type="entry name" value="F-BOX DOMAIN-CONTAINING PROTEIN-RELATED"/>
    <property type="match status" value="1"/>
</dbReference>
<dbReference type="Proteomes" id="UP000567885">
    <property type="component" value="Unassembled WGS sequence"/>
</dbReference>
<organism evidence="1 2">
    <name type="scientific">Fusarium heterosporum</name>
    <dbReference type="NCBI Taxonomy" id="42747"/>
    <lineage>
        <taxon>Eukaryota</taxon>
        <taxon>Fungi</taxon>
        <taxon>Dikarya</taxon>
        <taxon>Ascomycota</taxon>
        <taxon>Pezizomycotina</taxon>
        <taxon>Sordariomycetes</taxon>
        <taxon>Hypocreomycetidae</taxon>
        <taxon>Hypocreales</taxon>
        <taxon>Nectriaceae</taxon>
        <taxon>Fusarium</taxon>
        <taxon>Fusarium heterosporum species complex</taxon>
    </lineage>
</organism>
<protein>
    <submittedName>
        <fullName evidence="1">2OG-Fe(II) oxygenase</fullName>
    </submittedName>
</protein>
<keyword evidence="2" id="KW-1185">Reference proteome</keyword>
<dbReference type="EMBL" id="JAAGWQ010000088">
    <property type="protein sequence ID" value="KAF5669023.1"/>
    <property type="molecule type" value="Genomic_DNA"/>
</dbReference>